<dbReference type="PANTHER" id="PTHR23100:SF0">
    <property type="entry name" value="ARGININE BIOSYNTHESIS BIFUNCTIONAL PROTEIN ARGJ, MITOCHONDRIAL"/>
    <property type="match status" value="1"/>
</dbReference>
<evidence type="ECO:0000313" key="13">
    <source>
        <dbReference type="Proteomes" id="UP000031656"/>
    </source>
</evidence>
<comment type="subcellular location">
    <subcellularLocation>
        <location evidence="1 11">Cytoplasm</location>
    </subcellularLocation>
</comment>
<evidence type="ECO:0000256" key="6">
    <source>
        <dbReference type="ARBA" id="ARBA00022605"/>
    </source>
</evidence>
<evidence type="ECO:0000256" key="10">
    <source>
        <dbReference type="ARBA" id="ARBA00023315"/>
    </source>
</evidence>
<dbReference type="PANTHER" id="PTHR23100">
    <property type="entry name" value="ARGININE BIOSYNTHESIS BIFUNCTIONAL PROTEIN ARGJ"/>
    <property type="match status" value="1"/>
</dbReference>
<dbReference type="EC" id="2.3.1.35" evidence="11"/>
<keyword evidence="7 11" id="KW-0808">Transferase</keyword>
<dbReference type="GO" id="GO:0006592">
    <property type="term" value="P:ornithine biosynthetic process"/>
    <property type="evidence" value="ECO:0007669"/>
    <property type="project" value="TreeGrafter"/>
</dbReference>
<comment type="subunit">
    <text evidence="3 11">Heterotetramer of two alpha and two beta chains.</text>
</comment>
<evidence type="ECO:0000256" key="7">
    <source>
        <dbReference type="ARBA" id="ARBA00022679"/>
    </source>
</evidence>
<feature type="site" description="Cleavage; by autolysis" evidence="11">
    <location>
        <begin position="208"/>
        <end position="209"/>
    </location>
</feature>
<dbReference type="AlphaFoldDB" id="A0A067Z5B5"/>
<keyword evidence="5 11" id="KW-0055">Arginine biosynthesis</keyword>
<feature type="binding site" evidence="11">
    <location>
        <position position="209"/>
    </location>
    <ligand>
        <name>substrate</name>
    </ligand>
</feature>
<evidence type="ECO:0000256" key="5">
    <source>
        <dbReference type="ARBA" id="ARBA00022571"/>
    </source>
</evidence>
<reference evidence="12 13" key="1">
    <citation type="journal article" date="2015" name="Appl. Microbiol. Biotechnol.">
        <title>The consequence of an additional NADH dehydrogenase paralog on the growth of Gluconobacter oxydans DSM3504.</title>
        <authorList>
            <person name="Kostner D."/>
            <person name="Luchterhand B."/>
            <person name="Junker A."/>
            <person name="Volland S."/>
            <person name="Daniel R."/>
            <person name="Buchs J."/>
            <person name="Liebl W."/>
            <person name="Ehrenreich A."/>
        </authorList>
    </citation>
    <scope>NUCLEOTIDE SEQUENCE [LARGE SCALE GENOMIC DNA]</scope>
    <source>
        <strain evidence="12">DSM 3504</strain>
    </source>
</reference>
<dbReference type="Gene3D" id="3.10.20.340">
    <property type="entry name" value="ArgJ beta chain, C-terminal domain"/>
    <property type="match status" value="1"/>
</dbReference>
<dbReference type="NCBIfam" id="TIGR00120">
    <property type="entry name" value="ArgJ"/>
    <property type="match status" value="1"/>
</dbReference>
<dbReference type="InterPro" id="IPR042195">
    <property type="entry name" value="ArgJ_beta_C"/>
</dbReference>
<dbReference type="InterPro" id="IPR002813">
    <property type="entry name" value="Arg_biosynth_ArgJ"/>
</dbReference>
<evidence type="ECO:0000256" key="1">
    <source>
        <dbReference type="ARBA" id="ARBA00004496"/>
    </source>
</evidence>
<comment type="pathway">
    <text evidence="11">Amino-acid biosynthesis; L-arginine biosynthesis; N(2)-acetyl-L-ornithine from L-glutamate: step 1/4.</text>
</comment>
<proteinExistence type="inferred from homology"/>
<feature type="site" description="Involved in the stabilization of negative charge on the oxyanion by the formation of the oxyanion hole" evidence="11">
    <location>
        <position position="135"/>
    </location>
</feature>
<dbReference type="MEROPS" id="T05.001"/>
<gene>
    <name evidence="11 12" type="primary">argJ</name>
    <name evidence="12" type="ORF">GLS_c17920</name>
</gene>
<dbReference type="EMBL" id="CP004373">
    <property type="protein sequence ID" value="AHK71668.1"/>
    <property type="molecule type" value="Genomic_DNA"/>
</dbReference>
<dbReference type="Gene3D" id="3.60.70.12">
    <property type="entry name" value="L-amino peptidase D-ALA esterase/amidase"/>
    <property type="match status" value="1"/>
</dbReference>
<sequence length="424" mass="44462">MQLRLPHQQRSKSMAKPLPVSPLARPLPDLATIAGVRLSAVAAGIRYQGRTDLMLAEFVPGTVAAGVYTKNACPGAPVLWCREALTTPYARALLVNAGNANVFTGRAGIQACEDCADATAQLLDCPSQDVFLASTGVIGEKLPQDRIIAALPAARAGLEENGWADAARAIMTTDTFPKAARRDVKINGTPVRIQGIAKGSGMVAPDMATMLAYVATDAKLPQNVLQSLLASGCAQSFNSITVDSDTSTSDMLMIFATGLADNPEVDDVNDPALAEFTLALNDLLLELALMVVRDGEGATKLVRIAVTGADSNLSAHRIALCIANSPLVKTAIAGEDANWGRVVMAVGKSGEPADRDRLSVAIGGTWIAKDGGVVENYDEAPVVAHMKGQEIEIAVDLGLGDGQARVWTCDLTHGYIDINGSYRS</sequence>
<dbReference type="GO" id="GO:0005737">
    <property type="term" value="C:cytoplasm"/>
    <property type="evidence" value="ECO:0007669"/>
    <property type="project" value="UniProtKB-SubCell"/>
</dbReference>
<keyword evidence="6 11" id="KW-0028">Amino-acid biosynthesis</keyword>
<dbReference type="Pfam" id="PF01960">
    <property type="entry name" value="ArgJ"/>
    <property type="match status" value="1"/>
</dbReference>
<feature type="chain" id="PRO_5023222879" description="Arginine biosynthesis bifunctional protein ArgJ alpha chain" evidence="11">
    <location>
        <begin position="1"/>
        <end position="208"/>
    </location>
</feature>
<dbReference type="SUPFAM" id="SSF56266">
    <property type="entry name" value="DmpA/ArgJ-like"/>
    <property type="match status" value="1"/>
</dbReference>
<dbReference type="FunFam" id="3.10.20.340:FF:000003">
    <property type="entry name" value="Arginine biosynthesis bifunctional protein ArgJ"/>
    <property type="match status" value="1"/>
</dbReference>
<dbReference type="HAMAP" id="MF_01106">
    <property type="entry name" value="ArgJ"/>
    <property type="match status" value="1"/>
</dbReference>
<evidence type="ECO:0000256" key="4">
    <source>
        <dbReference type="ARBA" id="ARBA00022490"/>
    </source>
</evidence>
<dbReference type="UniPathway" id="UPA00068">
    <property type="reaction ID" value="UER00106"/>
</dbReference>
<keyword evidence="9 11" id="KW-0511">Multifunctional enzyme</keyword>
<dbReference type="HOGENOM" id="CLU_027172_1_0_5"/>
<comment type="similarity">
    <text evidence="2 11">Belongs to the ArgJ family.</text>
</comment>
<accession>A0A067Z5B5</accession>
<feature type="binding site" evidence="11">
    <location>
        <position position="172"/>
    </location>
    <ligand>
        <name>substrate</name>
    </ligand>
</feature>
<evidence type="ECO:0000256" key="9">
    <source>
        <dbReference type="ARBA" id="ARBA00023268"/>
    </source>
</evidence>
<comment type="catalytic activity">
    <reaction evidence="11">
        <text>N(2)-acetyl-L-ornithine + L-glutamate = N-acetyl-L-glutamate + L-ornithine</text>
        <dbReference type="Rhea" id="RHEA:15349"/>
        <dbReference type="ChEBI" id="CHEBI:29985"/>
        <dbReference type="ChEBI" id="CHEBI:44337"/>
        <dbReference type="ChEBI" id="CHEBI:46911"/>
        <dbReference type="ChEBI" id="CHEBI:57805"/>
        <dbReference type="EC" id="2.3.1.35"/>
    </reaction>
</comment>
<feature type="binding site" evidence="11">
    <location>
        <position position="296"/>
    </location>
    <ligand>
        <name>substrate</name>
    </ligand>
</feature>
<feature type="active site" description="Nucleophile" evidence="11">
    <location>
        <position position="209"/>
    </location>
</feature>
<dbReference type="CDD" id="cd02152">
    <property type="entry name" value="OAT"/>
    <property type="match status" value="1"/>
</dbReference>
<feature type="binding site" evidence="11">
    <location>
        <position position="424"/>
    </location>
    <ligand>
        <name>substrate</name>
    </ligand>
</feature>
<dbReference type="EC" id="2.3.1.1" evidence="11"/>
<feature type="site" description="Involved in the stabilization of negative charge on the oxyanion by the formation of the oxyanion hole" evidence="11">
    <location>
        <position position="136"/>
    </location>
</feature>
<feature type="chain" id="PRO_5023222878" description="Arginine biosynthesis bifunctional protein ArgJ beta chain" evidence="11">
    <location>
        <begin position="209"/>
        <end position="424"/>
    </location>
</feature>
<feature type="binding site" evidence="11">
    <location>
        <position position="419"/>
    </location>
    <ligand>
        <name>substrate</name>
    </ligand>
</feature>
<dbReference type="NCBIfam" id="NF003802">
    <property type="entry name" value="PRK05388.1"/>
    <property type="match status" value="1"/>
</dbReference>
<feature type="binding site" evidence="11">
    <location>
        <position position="198"/>
    </location>
    <ligand>
        <name>substrate</name>
    </ligand>
</feature>
<keyword evidence="10 11" id="KW-0012">Acyltransferase</keyword>
<dbReference type="GO" id="GO:0006526">
    <property type="term" value="P:L-arginine biosynthetic process"/>
    <property type="evidence" value="ECO:0007669"/>
    <property type="project" value="UniProtKB-UniRule"/>
</dbReference>
<evidence type="ECO:0000256" key="2">
    <source>
        <dbReference type="ARBA" id="ARBA00006774"/>
    </source>
</evidence>
<dbReference type="KEGG" id="goy:GLS_c17920"/>
<comment type="pathway">
    <text evidence="11">Amino-acid biosynthesis; L-arginine biosynthesis; L-ornithine and N-acetyl-L-glutamate from L-glutamate and N(2)-acetyl-L-ornithine (cyclic): step 1/1.</text>
</comment>
<comment type="function">
    <text evidence="11">Catalyzes two activities which are involved in the cyclic version of arginine biosynthesis: the synthesis of N-acetylglutamate from glutamate and acetyl-CoA as the acetyl donor, and of ornithine by transacetylation between N(2)-acetylornithine and glutamate.</text>
</comment>
<dbReference type="InterPro" id="IPR016117">
    <property type="entry name" value="ArgJ-like_dom_sf"/>
</dbReference>
<protein>
    <recommendedName>
        <fullName evidence="11">Arginine biosynthesis bifunctional protein ArgJ</fullName>
    </recommendedName>
    <domain>
        <recommendedName>
            <fullName evidence="11">Glutamate N-acetyltransferase</fullName>
            <ecNumber evidence="11">2.3.1.35</ecNumber>
        </recommendedName>
        <alternativeName>
            <fullName evidence="11">Ornithine acetyltransferase</fullName>
            <shortName evidence="11">OATase</shortName>
        </alternativeName>
        <alternativeName>
            <fullName evidence="11">Ornithine transacetylase</fullName>
        </alternativeName>
    </domain>
    <domain>
        <recommendedName>
            <fullName evidence="11">Amino-acid acetyltransferase</fullName>
            <ecNumber evidence="11">2.3.1.1</ecNumber>
        </recommendedName>
        <alternativeName>
            <fullName evidence="11">N-acetylglutamate synthase</fullName>
            <shortName evidence="11">AGSase</shortName>
        </alternativeName>
    </domain>
    <component>
        <recommendedName>
            <fullName evidence="11">Arginine biosynthesis bifunctional protein ArgJ alpha chain</fullName>
        </recommendedName>
    </component>
    <component>
        <recommendedName>
            <fullName evidence="11">Arginine biosynthesis bifunctional protein ArgJ beta chain</fullName>
        </recommendedName>
    </component>
</protein>
<dbReference type="Proteomes" id="UP000031656">
    <property type="component" value="Chromosome"/>
</dbReference>
<dbReference type="GO" id="GO:0004358">
    <property type="term" value="F:L-glutamate N-acetyltransferase activity, acting on acetyl-L-ornithine as donor"/>
    <property type="evidence" value="ECO:0007669"/>
    <property type="project" value="UniProtKB-UniRule"/>
</dbReference>
<evidence type="ECO:0000256" key="11">
    <source>
        <dbReference type="HAMAP-Rule" id="MF_01106"/>
    </source>
</evidence>
<comment type="catalytic activity">
    <reaction evidence="11">
        <text>L-glutamate + acetyl-CoA = N-acetyl-L-glutamate + CoA + H(+)</text>
        <dbReference type="Rhea" id="RHEA:24292"/>
        <dbReference type="ChEBI" id="CHEBI:15378"/>
        <dbReference type="ChEBI" id="CHEBI:29985"/>
        <dbReference type="ChEBI" id="CHEBI:44337"/>
        <dbReference type="ChEBI" id="CHEBI:57287"/>
        <dbReference type="ChEBI" id="CHEBI:57288"/>
        <dbReference type="EC" id="2.3.1.1"/>
    </reaction>
</comment>
<dbReference type="GO" id="GO:0004042">
    <property type="term" value="F:L-glutamate N-acetyltransferase activity"/>
    <property type="evidence" value="ECO:0007669"/>
    <property type="project" value="UniProtKB-UniRule"/>
</dbReference>
<evidence type="ECO:0000256" key="8">
    <source>
        <dbReference type="ARBA" id="ARBA00022813"/>
    </source>
</evidence>
<dbReference type="FunFam" id="3.60.70.12:FF:000001">
    <property type="entry name" value="Arginine biosynthesis bifunctional protein ArgJ, chloroplastic"/>
    <property type="match status" value="1"/>
</dbReference>
<name>A0A067Z5B5_GLUOY</name>
<organism evidence="12 13">
    <name type="scientific">Gluconobacter oxydans DSM 3504</name>
    <dbReference type="NCBI Taxonomy" id="1288313"/>
    <lineage>
        <taxon>Bacteria</taxon>
        <taxon>Pseudomonadati</taxon>
        <taxon>Pseudomonadota</taxon>
        <taxon>Alphaproteobacteria</taxon>
        <taxon>Acetobacterales</taxon>
        <taxon>Acetobacteraceae</taxon>
        <taxon>Gluconobacter</taxon>
    </lineage>
</organism>
<evidence type="ECO:0000313" key="12">
    <source>
        <dbReference type="EMBL" id="AHK71668.1"/>
    </source>
</evidence>
<keyword evidence="4 11" id="KW-0963">Cytoplasm</keyword>
<keyword evidence="8 11" id="KW-0068">Autocatalytic cleavage</keyword>
<evidence type="ECO:0000256" key="3">
    <source>
        <dbReference type="ARBA" id="ARBA00011475"/>
    </source>
</evidence>